<dbReference type="PROSITE" id="PS50146">
    <property type="entry name" value="DAGK"/>
    <property type="match status" value="1"/>
</dbReference>
<dbReference type="Proteomes" id="UP001500791">
    <property type="component" value="Unassembled WGS sequence"/>
</dbReference>
<name>A0ABN0Y2D1_9CAUL</name>
<dbReference type="InterPro" id="IPR017438">
    <property type="entry name" value="ATP-NAD_kinase_N"/>
</dbReference>
<feature type="domain" description="DAGKc" evidence="1">
    <location>
        <begin position="27"/>
        <end position="156"/>
    </location>
</feature>
<dbReference type="EMBL" id="BAAAEJ010000003">
    <property type="protein sequence ID" value="GAA0380819.1"/>
    <property type="molecule type" value="Genomic_DNA"/>
</dbReference>
<dbReference type="Gene3D" id="3.40.50.10330">
    <property type="entry name" value="Probable inorganic polyphosphate/atp-NAD kinase, domain 1"/>
    <property type="match status" value="1"/>
</dbReference>
<reference evidence="2 3" key="1">
    <citation type="journal article" date="2019" name="Int. J. Syst. Evol. Microbiol.">
        <title>The Global Catalogue of Microorganisms (GCM) 10K type strain sequencing project: providing services to taxonomists for standard genome sequencing and annotation.</title>
        <authorList>
            <consortium name="The Broad Institute Genomics Platform"/>
            <consortium name="The Broad Institute Genome Sequencing Center for Infectious Disease"/>
            <person name="Wu L."/>
            <person name="Ma J."/>
        </authorList>
    </citation>
    <scope>NUCLEOTIDE SEQUENCE [LARGE SCALE GENOMIC DNA]</scope>
    <source>
        <strain evidence="2 3">JCM 13476</strain>
    </source>
</reference>
<comment type="caution">
    <text evidence="2">The sequence shown here is derived from an EMBL/GenBank/DDBJ whole genome shotgun (WGS) entry which is preliminary data.</text>
</comment>
<evidence type="ECO:0000313" key="2">
    <source>
        <dbReference type="EMBL" id="GAA0380819.1"/>
    </source>
</evidence>
<dbReference type="RefSeq" id="WP_167175749.1">
    <property type="nucleotide sequence ID" value="NZ_BAAAEJ010000003.1"/>
</dbReference>
<evidence type="ECO:0000259" key="1">
    <source>
        <dbReference type="PROSITE" id="PS50146"/>
    </source>
</evidence>
<sequence length="318" mass="33447">MTDIVANADVLVPPPSKPELSPVTSKVRLANIIMLINPMSGGVGNGAADQARSILDEYQITADVRTLDGDSFDQTIDDAIKAKPDALLVLAGDGTARTVATLAGQNDILVATLPGGTMNMLPKALYGTGDWKKALRRVLEEGEPRKVAGGAIGDEYFYCAAILGAPALWAPAREAIRSGKIGQAFSKAKLAFSRAFSGRIRFSLDGKPAEKAEALVLITPLISKAFDENSSGLEAAAMKTADAGQALRLAANALLTDWRNDQAVETRKTKSVELWGRSHIPAVIDGETVPVGKSAKVRFVPHAFTALALSADALENAS</sequence>
<dbReference type="GO" id="GO:0016301">
    <property type="term" value="F:kinase activity"/>
    <property type="evidence" value="ECO:0007669"/>
    <property type="project" value="UniProtKB-KW"/>
</dbReference>
<organism evidence="2 3">
    <name type="scientific">Brevundimonas terrae</name>
    <dbReference type="NCBI Taxonomy" id="363631"/>
    <lineage>
        <taxon>Bacteria</taxon>
        <taxon>Pseudomonadati</taxon>
        <taxon>Pseudomonadota</taxon>
        <taxon>Alphaproteobacteria</taxon>
        <taxon>Caulobacterales</taxon>
        <taxon>Caulobacteraceae</taxon>
        <taxon>Brevundimonas</taxon>
    </lineage>
</organism>
<dbReference type="Pfam" id="PF00781">
    <property type="entry name" value="DAGK_cat"/>
    <property type="match status" value="1"/>
</dbReference>
<evidence type="ECO:0000313" key="3">
    <source>
        <dbReference type="Proteomes" id="UP001500791"/>
    </source>
</evidence>
<proteinExistence type="predicted"/>
<protein>
    <submittedName>
        <fullName evidence="2">Diacylglycerol kinase family protein</fullName>
    </submittedName>
</protein>
<dbReference type="Gene3D" id="2.60.200.40">
    <property type="match status" value="1"/>
</dbReference>
<keyword evidence="2" id="KW-0418">Kinase</keyword>
<keyword evidence="3" id="KW-1185">Reference proteome</keyword>
<accession>A0ABN0Y2D1</accession>
<keyword evidence="2" id="KW-0808">Transferase</keyword>
<gene>
    <name evidence="2" type="ORF">GCM10009093_04760</name>
</gene>
<dbReference type="InterPro" id="IPR001206">
    <property type="entry name" value="Diacylglycerol_kinase_cat_dom"/>
</dbReference>
<dbReference type="SUPFAM" id="SSF111331">
    <property type="entry name" value="NAD kinase/diacylglycerol kinase-like"/>
    <property type="match status" value="1"/>
</dbReference>
<dbReference type="InterPro" id="IPR016064">
    <property type="entry name" value="NAD/diacylglycerol_kinase_sf"/>
</dbReference>